<evidence type="ECO:0008006" key="4">
    <source>
        <dbReference type="Google" id="ProtNLM"/>
    </source>
</evidence>
<dbReference type="Proteomes" id="UP000295388">
    <property type="component" value="Unassembled WGS sequence"/>
</dbReference>
<evidence type="ECO:0000313" key="3">
    <source>
        <dbReference type="Proteomes" id="UP000295388"/>
    </source>
</evidence>
<keyword evidence="1" id="KW-0732">Signal</keyword>
<gene>
    <name evidence="2" type="ORF">EV643_11890</name>
</gene>
<organism evidence="2 3">
    <name type="scientific">Kribbella caucasensis</name>
    <dbReference type="NCBI Taxonomy" id="2512215"/>
    <lineage>
        <taxon>Bacteria</taxon>
        <taxon>Bacillati</taxon>
        <taxon>Actinomycetota</taxon>
        <taxon>Actinomycetes</taxon>
        <taxon>Propionibacteriales</taxon>
        <taxon>Kribbellaceae</taxon>
        <taxon>Kribbella</taxon>
    </lineage>
</organism>
<sequence>MTRSAIIGTAVVVLACLTACGSDAGDQGTNSVAATTTPPQPQLLLTFDDQEPGPAEGRQIQGQGSAAITVTLLNRNKPRMVFEEGHEGSMGLRFPPYTGQTTGSFGALRIEPEEWLSPGSSEFTFGADVRLDGVSNGSEIDNGDNVIQRGLFSDPAQYKIQVDKHHASCVVRGTEGSVSAKSKVALSPAKWYRLDCRRLDQTVTLTVTELGSTEPPSVAEKTGPIGPLDLTGAEPVAIGAKIGSDGQIPESSTDQFNGAIDNITYLRS</sequence>
<comment type="caution">
    <text evidence="2">The sequence shown here is derived from an EMBL/GenBank/DDBJ whole genome shotgun (WGS) entry which is preliminary data.</text>
</comment>
<keyword evidence="3" id="KW-1185">Reference proteome</keyword>
<feature type="signal peptide" evidence="1">
    <location>
        <begin position="1"/>
        <end position="24"/>
    </location>
</feature>
<dbReference type="OrthoDB" id="3785667at2"/>
<dbReference type="PROSITE" id="PS51257">
    <property type="entry name" value="PROKAR_LIPOPROTEIN"/>
    <property type="match status" value="1"/>
</dbReference>
<dbReference type="AlphaFoldDB" id="A0A4V3C8Y5"/>
<dbReference type="RefSeq" id="WP_133803772.1">
    <property type="nucleotide sequence ID" value="NZ_SNWQ01000018.1"/>
</dbReference>
<evidence type="ECO:0000313" key="2">
    <source>
        <dbReference type="EMBL" id="TDO43348.1"/>
    </source>
</evidence>
<protein>
    <recommendedName>
        <fullName evidence="4">Concanavalin A-like lectin/glucanase superfamily protein</fullName>
    </recommendedName>
</protein>
<reference evidence="2 3" key="1">
    <citation type="submission" date="2019-03" db="EMBL/GenBank/DDBJ databases">
        <title>Genomic Encyclopedia of Type Strains, Phase III (KMG-III): the genomes of soil and plant-associated and newly described type strains.</title>
        <authorList>
            <person name="Whitman W."/>
        </authorList>
    </citation>
    <scope>NUCLEOTIDE SEQUENCE [LARGE SCALE GENOMIC DNA]</scope>
    <source>
        <strain evidence="2 3">VKM Ac-2527</strain>
    </source>
</reference>
<dbReference type="EMBL" id="SNWQ01000018">
    <property type="protein sequence ID" value="TDO43348.1"/>
    <property type="molecule type" value="Genomic_DNA"/>
</dbReference>
<proteinExistence type="predicted"/>
<dbReference type="Gene3D" id="2.60.120.200">
    <property type="match status" value="1"/>
</dbReference>
<feature type="chain" id="PRO_5020842525" description="Concanavalin A-like lectin/glucanase superfamily protein" evidence="1">
    <location>
        <begin position="25"/>
        <end position="268"/>
    </location>
</feature>
<evidence type="ECO:0000256" key="1">
    <source>
        <dbReference type="SAM" id="SignalP"/>
    </source>
</evidence>
<accession>A0A4V3C8Y5</accession>
<name>A0A4V3C8Y5_9ACTN</name>